<dbReference type="InterPro" id="IPR021471">
    <property type="entry name" value="DUF3124"/>
</dbReference>
<comment type="caution">
    <text evidence="1">The sequence shown here is derived from an EMBL/GenBank/DDBJ whole genome shotgun (WGS) entry which is preliminary data.</text>
</comment>
<proteinExistence type="predicted"/>
<organism evidence="1 2">
    <name type="scientific">Malikia spinosa</name>
    <dbReference type="NCBI Taxonomy" id="86180"/>
    <lineage>
        <taxon>Bacteria</taxon>
        <taxon>Pseudomonadati</taxon>
        <taxon>Pseudomonadota</taxon>
        <taxon>Betaproteobacteria</taxon>
        <taxon>Burkholderiales</taxon>
        <taxon>Comamonadaceae</taxon>
        <taxon>Malikia</taxon>
    </lineage>
</organism>
<sequence>MSAIPGGIAMKLSKILMLALTALLGHGLAQGQNLLVKSTGQKLYLPVYSHVWHGDINKEGKPFKALMSVAVSIRNTDQLRSIKLTSAAYYDTEGKKIKDYIASPRVILPMATYELFLPWADDAGGSGANFIMEWQSDQESSQPVVEAIHANLPAGRSVIFVTSAYVLPGQ</sequence>
<dbReference type="AlphaFoldDB" id="A0A7C9N9V0"/>
<gene>
    <name evidence="1" type="ORF">F5985_14475</name>
</gene>
<name>A0A7C9N9V0_9BURK</name>
<protein>
    <submittedName>
        <fullName evidence="1">DUF3124 domain-containing protein</fullName>
    </submittedName>
</protein>
<dbReference type="Pfam" id="PF11322">
    <property type="entry name" value="DUF3124"/>
    <property type="match status" value="1"/>
</dbReference>
<dbReference type="Proteomes" id="UP000481947">
    <property type="component" value="Unassembled WGS sequence"/>
</dbReference>
<dbReference type="EMBL" id="VYSB01000017">
    <property type="protein sequence ID" value="MYZ53302.1"/>
    <property type="molecule type" value="Genomic_DNA"/>
</dbReference>
<accession>A0A7C9N9V0</accession>
<reference evidence="1 2" key="1">
    <citation type="submission" date="2019-09" db="EMBL/GenBank/DDBJ databases">
        <title>Identification of Malikia spinosa a prominent benzene-, toluene-, and ethylbenzene-degrading bacterium: enrichment, isolation and whole genome sequencing.</title>
        <authorList>
            <person name="Tancsics A."/>
            <person name="Revesz F."/>
            <person name="Kriszt B."/>
        </authorList>
    </citation>
    <scope>NUCLEOTIDE SEQUENCE [LARGE SCALE GENOMIC DNA]</scope>
    <source>
        <strain evidence="1 2">AB6</strain>
    </source>
</reference>
<evidence type="ECO:0000313" key="2">
    <source>
        <dbReference type="Proteomes" id="UP000481947"/>
    </source>
</evidence>
<evidence type="ECO:0000313" key="1">
    <source>
        <dbReference type="EMBL" id="MYZ53302.1"/>
    </source>
</evidence>